<accession>A0A7M7NC87</accession>
<keyword evidence="3" id="KW-0677">Repeat</keyword>
<dbReference type="Proteomes" id="UP000007110">
    <property type="component" value="Unassembled WGS sequence"/>
</dbReference>
<keyword evidence="4 9" id="KW-0863">Zinc-finger</keyword>
<dbReference type="SMART" id="SM00355">
    <property type="entry name" value="ZnF_C2H2"/>
    <property type="match status" value="12"/>
</dbReference>
<dbReference type="GO" id="GO:0008270">
    <property type="term" value="F:zinc ion binding"/>
    <property type="evidence" value="ECO:0007669"/>
    <property type="project" value="UniProtKB-KW"/>
</dbReference>
<dbReference type="PANTHER" id="PTHR24399">
    <property type="entry name" value="ZINC FINGER AND BTB DOMAIN-CONTAINING"/>
    <property type="match status" value="1"/>
</dbReference>
<keyword evidence="14" id="KW-1185">Reference proteome</keyword>
<evidence type="ECO:0000256" key="10">
    <source>
        <dbReference type="SAM" id="MobiDB-lite"/>
    </source>
</evidence>
<dbReference type="GO" id="GO:0006357">
    <property type="term" value="P:regulation of transcription by RNA polymerase II"/>
    <property type="evidence" value="ECO:0000318"/>
    <property type="project" value="GO_Central"/>
</dbReference>
<dbReference type="OrthoDB" id="40579at2759"/>
<dbReference type="GO" id="GO:0005694">
    <property type="term" value="C:chromosome"/>
    <property type="evidence" value="ECO:0000318"/>
    <property type="project" value="GO_Central"/>
</dbReference>
<dbReference type="Pfam" id="PF00096">
    <property type="entry name" value="zf-C2H2"/>
    <property type="match status" value="4"/>
</dbReference>
<keyword evidence="2" id="KW-0479">Metal-binding</keyword>
<feature type="compositionally biased region" description="Low complexity" evidence="10">
    <location>
        <begin position="179"/>
        <end position="192"/>
    </location>
</feature>
<evidence type="ECO:0000256" key="3">
    <source>
        <dbReference type="ARBA" id="ARBA00022737"/>
    </source>
</evidence>
<dbReference type="Gene3D" id="2.170.270.10">
    <property type="entry name" value="SET domain"/>
    <property type="match status" value="1"/>
</dbReference>
<feature type="domain" description="C2H2-type" evidence="11">
    <location>
        <begin position="763"/>
        <end position="790"/>
    </location>
</feature>
<dbReference type="InterPro" id="IPR046341">
    <property type="entry name" value="SET_dom_sf"/>
</dbReference>
<dbReference type="RefSeq" id="XP_030834192.1">
    <property type="nucleotide sequence ID" value="XM_030978332.1"/>
</dbReference>
<feature type="domain" description="SET" evidence="12">
    <location>
        <begin position="253"/>
        <end position="361"/>
    </location>
</feature>
<dbReference type="InterPro" id="IPR001214">
    <property type="entry name" value="SET_dom"/>
</dbReference>
<evidence type="ECO:0000259" key="11">
    <source>
        <dbReference type="PROSITE" id="PS50157"/>
    </source>
</evidence>
<feature type="domain" description="C2H2-type" evidence="11">
    <location>
        <begin position="791"/>
        <end position="818"/>
    </location>
</feature>
<proteinExistence type="predicted"/>
<evidence type="ECO:0000256" key="2">
    <source>
        <dbReference type="ARBA" id="ARBA00022723"/>
    </source>
</evidence>
<evidence type="ECO:0000259" key="12">
    <source>
        <dbReference type="PROSITE" id="PS50280"/>
    </source>
</evidence>
<dbReference type="InterPro" id="IPR013087">
    <property type="entry name" value="Znf_C2H2_type"/>
</dbReference>
<feature type="domain" description="C2H2-type" evidence="11">
    <location>
        <begin position="677"/>
        <end position="704"/>
    </location>
</feature>
<keyword evidence="5" id="KW-0862">Zinc</keyword>
<evidence type="ECO:0000313" key="14">
    <source>
        <dbReference type="Proteomes" id="UP000007110"/>
    </source>
</evidence>
<protein>
    <submittedName>
        <fullName evidence="13">Uncharacterized protein</fullName>
    </submittedName>
</protein>
<dbReference type="PROSITE" id="PS00028">
    <property type="entry name" value="ZINC_FINGER_C2H2_1"/>
    <property type="match status" value="11"/>
</dbReference>
<dbReference type="FunFam" id="3.30.160.60:FF:000446">
    <property type="entry name" value="Zinc finger protein"/>
    <property type="match status" value="1"/>
</dbReference>
<comment type="subcellular location">
    <subcellularLocation>
        <location evidence="1">Nucleus</location>
    </subcellularLocation>
</comment>
<evidence type="ECO:0000256" key="9">
    <source>
        <dbReference type="PROSITE-ProRule" id="PRU00042"/>
    </source>
</evidence>
<dbReference type="GO" id="GO:0043035">
    <property type="term" value="F:chromatin insulator sequence binding"/>
    <property type="evidence" value="ECO:0000318"/>
    <property type="project" value="GO_Central"/>
</dbReference>
<dbReference type="EnsemblMetazoa" id="XM_030978332">
    <property type="protein sequence ID" value="XP_030834192"/>
    <property type="gene ID" value="LOC100892040"/>
</dbReference>
<dbReference type="AlphaFoldDB" id="A0A7M7NC87"/>
<dbReference type="FunFam" id="3.30.160.60:FF:000100">
    <property type="entry name" value="Zinc finger 45-like"/>
    <property type="match status" value="1"/>
</dbReference>
<evidence type="ECO:0000256" key="1">
    <source>
        <dbReference type="ARBA" id="ARBA00004123"/>
    </source>
</evidence>
<dbReference type="OMA" id="DGSYHTA"/>
<feature type="domain" description="C2H2-type" evidence="11">
    <location>
        <begin position="705"/>
        <end position="732"/>
    </location>
</feature>
<dbReference type="InParanoid" id="A0A7M7NC87"/>
<sequence>MDLPYHTTSQHQPEFVVTCRDNPDGSYHTAKLDQPLRPFPVGLHPGAPILRSIYQDSDPLIPASDIMNHQVHQQTPVTVGVGGHGVKSSNLPASLVPPITTHEPVAERNNFVVATCEPVVENNISSIATCQPVLERNSLPVRTYESVVNGNTQQSQGQTPIAPTPSQETQDDEHREQHPTSSHHPIASPPISNDSSKAVEPLVTCNVEESSEVTSRAPELPQSLLFKTSSKEETQLLAALNLKKTKSIQDLPQNLSFRATSEGKVDGVIAKERIEKEVDFGPYTGTLLDEEQGWSIDTTWEICISDRVHFYLDGHNNWMSHLRFAQTDKEENMEAFQSYGKIYFRSTKVVEPGSELKVFYSEDYAKHVGIQTRLKDLHFKQDSQKFQCSQCADLFTSAKLILRHITICEHTSRTAIKVLPVPTKKEKKKISARNKKSAKQPPRKRKKVSNKEGCAFKCGTCEKVFDSRGRLKAHEQFHDYNQDHTCPVCGKRQRNAQTWARHMMLHKPGNEARPHKCNECNGRYKSKAALRKHANEIHGYPCRFCKERFLKKKDCLNHELTHQSFLTSHSGATTDPSAMLVSSAMVLPSEATNATAEPSPDKPKDMLGKTATFYLRNRPYKCRFCPKTYLTRNVALVHEREMHFGDRAYNCSHCSKSFGKESMLVAHLKNHEQHRMYRCTHCPKTFRSESAFNNHQGEHNGLKPFKCELCGRGFRVRKGVTHHKRRMHQDRPMRFFCSVCNKGFTDRGNLIKHERRHDGFRPFECLECGSRFTAKCSLENHARTHVAEKPFSCEICGKTFPRNDYYTHHMFKHKLEDEGILGKGVEG</sequence>
<dbReference type="Gene3D" id="3.30.160.60">
    <property type="entry name" value="Classic Zinc Finger"/>
    <property type="match status" value="7"/>
</dbReference>
<evidence type="ECO:0000256" key="5">
    <source>
        <dbReference type="ARBA" id="ARBA00022833"/>
    </source>
</evidence>
<reference evidence="14" key="1">
    <citation type="submission" date="2015-02" db="EMBL/GenBank/DDBJ databases">
        <title>Genome sequencing for Strongylocentrotus purpuratus.</title>
        <authorList>
            <person name="Murali S."/>
            <person name="Liu Y."/>
            <person name="Vee V."/>
            <person name="English A."/>
            <person name="Wang M."/>
            <person name="Skinner E."/>
            <person name="Han Y."/>
            <person name="Muzny D.M."/>
            <person name="Worley K.C."/>
            <person name="Gibbs R.A."/>
        </authorList>
    </citation>
    <scope>NUCLEOTIDE SEQUENCE</scope>
</reference>
<keyword evidence="6" id="KW-0805">Transcription regulation</keyword>
<evidence type="ECO:0000256" key="8">
    <source>
        <dbReference type="ARBA" id="ARBA00023242"/>
    </source>
</evidence>
<feature type="domain" description="C2H2-type" evidence="11">
    <location>
        <begin position="515"/>
        <end position="538"/>
    </location>
</feature>
<feature type="domain" description="C2H2-type" evidence="11">
    <location>
        <begin position="649"/>
        <end position="676"/>
    </location>
</feature>
<evidence type="ECO:0000256" key="6">
    <source>
        <dbReference type="ARBA" id="ARBA00023015"/>
    </source>
</evidence>
<dbReference type="Pfam" id="PF21549">
    <property type="entry name" value="PRDM2_PR"/>
    <property type="match status" value="1"/>
</dbReference>
<evidence type="ECO:0000256" key="7">
    <source>
        <dbReference type="ARBA" id="ARBA00023163"/>
    </source>
</evidence>
<name>A0A7M7NC87_STRPU</name>
<keyword evidence="8" id="KW-0539">Nucleus</keyword>
<evidence type="ECO:0000256" key="4">
    <source>
        <dbReference type="ARBA" id="ARBA00022771"/>
    </source>
</evidence>
<feature type="compositionally biased region" description="Basic residues" evidence="10">
    <location>
        <begin position="425"/>
        <end position="448"/>
    </location>
</feature>
<dbReference type="PROSITE" id="PS50280">
    <property type="entry name" value="SET"/>
    <property type="match status" value="1"/>
</dbReference>
<dbReference type="SUPFAM" id="SSF82199">
    <property type="entry name" value="SET domain"/>
    <property type="match status" value="1"/>
</dbReference>
<feature type="region of interest" description="Disordered" evidence="10">
    <location>
        <begin position="149"/>
        <end position="197"/>
    </location>
</feature>
<feature type="compositionally biased region" description="Polar residues" evidence="10">
    <location>
        <begin position="149"/>
        <end position="168"/>
    </location>
</feature>
<evidence type="ECO:0000313" key="13">
    <source>
        <dbReference type="EnsemblMetazoa" id="XP_030834192"/>
    </source>
</evidence>
<reference evidence="13" key="2">
    <citation type="submission" date="2021-01" db="UniProtKB">
        <authorList>
            <consortium name="EnsemblMetazoa"/>
        </authorList>
    </citation>
    <scope>IDENTIFICATION</scope>
</reference>
<dbReference type="KEGG" id="spu:100892040"/>
<dbReference type="GO" id="GO:0005634">
    <property type="term" value="C:nucleus"/>
    <property type="evidence" value="ECO:0007669"/>
    <property type="project" value="UniProtKB-SubCell"/>
</dbReference>
<keyword evidence="7" id="KW-0804">Transcription</keyword>
<feature type="region of interest" description="Disordered" evidence="10">
    <location>
        <begin position="422"/>
        <end position="448"/>
    </location>
</feature>
<dbReference type="PANTHER" id="PTHR24399:SF70">
    <property type="entry name" value="C2H2-TYPE DOMAIN-CONTAINING PROTEIN"/>
    <property type="match status" value="1"/>
</dbReference>
<organism evidence="13 14">
    <name type="scientific">Strongylocentrotus purpuratus</name>
    <name type="common">Purple sea urchin</name>
    <dbReference type="NCBI Taxonomy" id="7668"/>
    <lineage>
        <taxon>Eukaryota</taxon>
        <taxon>Metazoa</taxon>
        <taxon>Echinodermata</taxon>
        <taxon>Eleutherozoa</taxon>
        <taxon>Echinozoa</taxon>
        <taxon>Echinoidea</taxon>
        <taxon>Euechinoidea</taxon>
        <taxon>Echinacea</taxon>
        <taxon>Camarodonta</taxon>
        <taxon>Echinidea</taxon>
        <taxon>Strongylocentrotidae</taxon>
        <taxon>Strongylocentrotus</taxon>
    </lineage>
</organism>
<dbReference type="PROSITE" id="PS50157">
    <property type="entry name" value="ZINC_FINGER_C2H2_2"/>
    <property type="match status" value="10"/>
</dbReference>
<feature type="domain" description="C2H2-type" evidence="11">
    <location>
        <begin position="456"/>
        <end position="483"/>
    </location>
</feature>
<feature type="domain" description="C2H2-type" evidence="11">
    <location>
        <begin position="386"/>
        <end position="415"/>
    </location>
</feature>
<dbReference type="SUPFAM" id="SSF57667">
    <property type="entry name" value="beta-beta-alpha zinc fingers"/>
    <property type="match status" value="5"/>
</dbReference>
<feature type="domain" description="C2H2-type" evidence="11">
    <location>
        <begin position="620"/>
        <end position="648"/>
    </location>
</feature>
<feature type="domain" description="C2H2-type" evidence="11">
    <location>
        <begin position="735"/>
        <end position="762"/>
    </location>
</feature>
<dbReference type="InterPro" id="IPR036236">
    <property type="entry name" value="Znf_C2H2_sf"/>
</dbReference>
<dbReference type="GeneID" id="100892040"/>